<evidence type="ECO:0000313" key="2">
    <source>
        <dbReference type="EMBL" id="KFB38342.1"/>
    </source>
</evidence>
<sequence>MAHQQEPIHRRVVVSDSGGAEPVDKASVSHGIGSEPRRELPGIAWHRVVFHQPDSVALEGRSRRSVVYHQSAVGVVPRGLKRPLQGPKTRPHRVRAQHEGSINESPSLAGVVEVEVSLTLRCIPDPMG</sequence>
<organism evidence="2">
    <name type="scientific">Anopheles sinensis</name>
    <name type="common">Mosquito</name>
    <dbReference type="NCBI Taxonomy" id="74873"/>
    <lineage>
        <taxon>Eukaryota</taxon>
        <taxon>Metazoa</taxon>
        <taxon>Ecdysozoa</taxon>
        <taxon>Arthropoda</taxon>
        <taxon>Hexapoda</taxon>
        <taxon>Insecta</taxon>
        <taxon>Pterygota</taxon>
        <taxon>Neoptera</taxon>
        <taxon>Endopterygota</taxon>
        <taxon>Diptera</taxon>
        <taxon>Nematocera</taxon>
        <taxon>Culicoidea</taxon>
        <taxon>Culicidae</taxon>
        <taxon>Anophelinae</taxon>
        <taxon>Anopheles</taxon>
    </lineage>
</organism>
<dbReference type="Proteomes" id="UP000030765">
    <property type="component" value="Unassembled WGS sequence"/>
</dbReference>
<proteinExistence type="predicted"/>
<accession>A0A084VK48</accession>
<protein>
    <submittedName>
        <fullName evidence="2 3">Uncharacterized protein</fullName>
    </submittedName>
</protein>
<feature type="region of interest" description="Disordered" evidence="1">
    <location>
        <begin position="1"/>
        <end position="37"/>
    </location>
</feature>
<dbReference type="EnsemblMetazoa" id="ASIC005695-RA">
    <property type="protein sequence ID" value="ASIC005695-PA"/>
    <property type="gene ID" value="ASIC005695"/>
</dbReference>
<dbReference type="VEuPathDB" id="VectorBase:ASIC005695"/>
<dbReference type="EMBL" id="KE524943">
    <property type="protein sequence ID" value="KFB38342.1"/>
    <property type="molecule type" value="Genomic_DNA"/>
</dbReference>
<keyword evidence="4" id="KW-1185">Reference proteome</keyword>
<reference evidence="3" key="2">
    <citation type="submission" date="2020-05" db="UniProtKB">
        <authorList>
            <consortium name="EnsemblMetazoa"/>
        </authorList>
    </citation>
    <scope>IDENTIFICATION</scope>
</reference>
<dbReference type="EMBL" id="ATLV01014110">
    <property type="status" value="NOT_ANNOTATED_CDS"/>
    <property type="molecule type" value="Genomic_DNA"/>
</dbReference>
<dbReference type="AlphaFoldDB" id="A0A084VK48"/>
<gene>
    <name evidence="2" type="ORF">ZHAS_00005695</name>
</gene>
<name>A0A084VK48_ANOSI</name>
<evidence type="ECO:0000313" key="4">
    <source>
        <dbReference type="Proteomes" id="UP000030765"/>
    </source>
</evidence>
<reference evidence="2 4" key="1">
    <citation type="journal article" date="2014" name="BMC Genomics">
        <title>Genome sequence of Anopheles sinensis provides insight into genetics basis of mosquito competence for malaria parasites.</title>
        <authorList>
            <person name="Zhou D."/>
            <person name="Zhang D."/>
            <person name="Ding G."/>
            <person name="Shi L."/>
            <person name="Hou Q."/>
            <person name="Ye Y."/>
            <person name="Xu Y."/>
            <person name="Zhou H."/>
            <person name="Xiong C."/>
            <person name="Li S."/>
            <person name="Yu J."/>
            <person name="Hong S."/>
            <person name="Yu X."/>
            <person name="Zou P."/>
            <person name="Chen C."/>
            <person name="Chang X."/>
            <person name="Wang W."/>
            <person name="Lv Y."/>
            <person name="Sun Y."/>
            <person name="Ma L."/>
            <person name="Shen B."/>
            <person name="Zhu C."/>
        </authorList>
    </citation>
    <scope>NUCLEOTIDE SEQUENCE [LARGE SCALE GENOMIC DNA]</scope>
</reference>
<evidence type="ECO:0000256" key="1">
    <source>
        <dbReference type="SAM" id="MobiDB-lite"/>
    </source>
</evidence>
<feature type="region of interest" description="Disordered" evidence="1">
    <location>
        <begin position="78"/>
        <end position="102"/>
    </location>
</feature>
<evidence type="ECO:0000313" key="3">
    <source>
        <dbReference type="EnsemblMetazoa" id="ASIC005695-PA"/>
    </source>
</evidence>